<dbReference type="Gramene" id="OMERI05G16070.5">
    <property type="protein sequence ID" value="OMERI05G16070.5"/>
    <property type="gene ID" value="OMERI05G16070"/>
</dbReference>
<dbReference type="EnsemblPlants" id="OMERI05G16070.5">
    <property type="protein sequence ID" value="OMERI05G16070.5"/>
    <property type="gene ID" value="OMERI05G16070"/>
</dbReference>
<evidence type="ECO:0000313" key="3">
    <source>
        <dbReference type="Proteomes" id="UP000008021"/>
    </source>
</evidence>
<protein>
    <submittedName>
        <fullName evidence="2">Uncharacterized protein</fullName>
    </submittedName>
</protein>
<sequence length="75" mass="7690">MADGASSSGAASASGPGGGGGGESVVIDYGRRRTACGYCRSTGQTSISHGLWANSLRADDYQEICICAIAKNWFR</sequence>
<reference evidence="2" key="2">
    <citation type="submission" date="2018-05" db="EMBL/GenBank/DDBJ databases">
        <title>OmerRS3 (Oryza meridionalis Reference Sequence Version 3).</title>
        <authorList>
            <person name="Zhang J."/>
            <person name="Kudrna D."/>
            <person name="Lee S."/>
            <person name="Talag J."/>
            <person name="Welchert J."/>
            <person name="Wing R.A."/>
        </authorList>
    </citation>
    <scope>NUCLEOTIDE SEQUENCE [LARGE SCALE GENOMIC DNA]</scope>
    <source>
        <strain evidence="2">cv. OR44</strain>
    </source>
</reference>
<reference evidence="2" key="1">
    <citation type="submission" date="2015-04" db="UniProtKB">
        <authorList>
            <consortium name="EnsemblPlants"/>
        </authorList>
    </citation>
    <scope>IDENTIFICATION</scope>
</reference>
<evidence type="ECO:0000313" key="2">
    <source>
        <dbReference type="EnsemblPlants" id="OMERI05G16070.5"/>
    </source>
</evidence>
<organism evidence="2">
    <name type="scientific">Oryza meridionalis</name>
    <dbReference type="NCBI Taxonomy" id="40149"/>
    <lineage>
        <taxon>Eukaryota</taxon>
        <taxon>Viridiplantae</taxon>
        <taxon>Streptophyta</taxon>
        <taxon>Embryophyta</taxon>
        <taxon>Tracheophyta</taxon>
        <taxon>Spermatophyta</taxon>
        <taxon>Magnoliopsida</taxon>
        <taxon>Liliopsida</taxon>
        <taxon>Poales</taxon>
        <taxon>Poaceae</taxon>
        <taxon>BOP clade</taxon>
        <taxon>Oryzoideae</taxon>
        <taxon>Oryzeae</taxon>
        <taxon>Oryzinae</taxon>
        <taxon>Oryza</taxon>
    </lineage>
</organism>
<accession>A0A0E0DS76</accession>
<evidence type="ECO:0000256" key="1">
    <source>
        <dbReference type="SAM" id="MobiDB-lite"/>
    </source>
</evidence>
<dbReference type="HOGENOM" id="CLU_2816944_0_0_1"/>
<dbReference type="AlphaFoldDB" id="A0A0E0DS76"/>
<feature type="compositionally biased region" description="Low complexity" evidence="1">
    <location>
        <begin position="1"/>
        <end position="14"/>
    </location>
</feature>
<feature type="region of interest" description="Disordered" evidence="1">
    <location>
        <begin position="1"/>
        <end position="25"/>
    </location>
</feature>
<keyword evidence="3" id="KW-1185">Reference proteome</keyword>
<dbReference type="Proteomes" id="UP000008021">
    <property type="component" value="Chromosome 5"/>
</dbReference>
<name>A0A0E0DS76_9ORYZ</name>
<proteinExistence type="predicted"/>